<dbReference type="OrthoDB" id="1340936at2"/>
<accession>A0A2S4N9C0</accession>
<dbReference type="RefSeq" id="WP_103725364.1">
    <property type="nucleotide sequence ID" value="NZ_PQNY01000004.1"/>
</dbReference>
<protein>
    <recommendedName>
        <fullName evidence="4">Outer membrane protein with beta-barrel domain</fullName>
    </recommendedName>
</protein>
<evidence type="ECO:0000313" key="2">
    <source>
        <dbReference type="EMBL" id="POS02296.1"/>
    </source>
</evidence>
<dbReference type="Proteomes" id="UP000237056">
    <property type="component" value="Unassembled WGS sequence"/>
</dbReference>
<comment type="caution">
    <text evidence="2">The sequence shown here is derived from an EMBL/GenBank/DDBJ whole genome shotgun (WGS) entry which is preliminary data.</text>
</comment>
<organism evidence="2 3">
    <name type="scientific">Flavobacterium croceum DSM 17960</name>
    <dbReference type="NCBI Taxonomy" id="1121886"/>
    <lineage>
        <taxon>Bacteria</taxon>
        <taxon>Pseudomonadati</taxon>
        <taxon>Bacteroidota</taxon>
        <taxon>Flavobacteriia</taxon>
        <taxon>Flavobacteriales</taxon>
        <taxon>Flavobacteriaceae</taxon>
        <taxon>Flavobacterium</taxon>
    </lineage>
</organism>
<dbReference type="AlphaFoldDB" id="A0A2S4N9C0"/>
<feature type="chain" id="PRO_5015459458" description="Outer membrane protein with beta-barrel domain" evidence="1">
    <location>
        <begin position="18"/>
        <end position="205"/>
    </location>
</feature>
<evidence type="ECO:0000313" key="3">
    <source>
        <dbReference type="Proteomes" id="UP000237056"/>
    </source>
</evidence>
<reference evidence="2 3" key="1">
    <citation type="submission" date="2018-01" db="EMBL/GenBank/DDBJ databases">
        <title>Genomic Encyclopedia of Type Strains, Phase I: the one thousand microbial genomes (KMG-I) project.</title>
        <authorList>
            <person name="Goeker M."/>
        </authorList>
    </citation>
    <scope>NUCLEOTIDE SEQUENCE [LARGE SCALE GENOMIC DNA]</scope>
    <source>
        <strain evidence="2 3">DSM 17960</strain>
    </source>
</reference>
<name>A0A2S4N9C0_9FLAO</name>
<evidence type="ECO:0008006" key="4">
    <source>
        <dbReference type="Google" id="ProtNLM"/>
    </source>
</evidence>
<feature type="signal peptide" evidence="1">
    <location>
        <begin position="1"/>
        <end position="17"/>
    </location>
</feature>
<evidence type="ECO:0000256" key="1">
    <source>
        <dbReference type="SAM" id="SignalP"/>
    </source>
</evidence>
<keyword evidence="3" id="KW-1185">Reference proteome</keyword>
<sequence length="205" mass="23622">MIRIKLFFILLVFKLQAQDTIVFPKVDVFKRNILEVSFGKPLGNLENKYESSITTAFFMRTKIAKRQFVDFGLELSAIAKGKDIPYDFENQKIELDGSKSALFLGFRYTRFLVQSRNENFHIETNTGLGWKYLHYSKPKDEIYSEIDLNPTLHTIGVSQGFKVVYHGFGVLCSYQYAPYDLFTSKVEKNFGGSSIHYGISGSWNF</sequence>
<proteinExistence type="predicted"/>
<dbReference type="EMBL" id="PQNY01000004">
    <property type="protein sequence ID" value="POS02296.1"/>
    <property type="molecule type" value="Genomic_DNA"/>
</dbReference>
<keyword evidence="1" id="KW-0732">Signal</keyword>
<gene>
    <name evidence="2" type="ORF">Q361_10415</name>
</gene>